<organism evidence="2 3">
    <name type="scientific">Candidatus Accumulibacter meliphilus</name>
    <dbReference type="NCBI Taxonomy" id="2211374"/>
    <lineage>
        <taxon>Bacteria</taxon>
        <taxon>Pseudomonadati</taxon>
        <taxon>Pseudomonadota</taxon>
        <taxon>Betaproteobacteria</taxon>
        <taxon>Candidatus Accumulibacter</taxon>
    </lineage>
</organism>
<evidence type="ECO:0000313" key="2">
    <source>
        <dbReference type="EMBL" id="RDE50721.1"/>
    </source>
</evidence>
<gene>
    <name evidence="2" type="ORF">DVS81_09625</name>
</gene>
<accession>A0A369XKR2</accession>
<name>A0A369XKR2_9PROT</name>
<sequence length="96" mass="10320">MLLHLNVCRPTEILMVMLSVPSALAGVLLIYLDQSWQAITAKRRDQLAGASGVVSHRPGAYASPDKIATSSVRTLALRLASLLPFQPQVEAAREPA</sequence>
<evidence type="ECO:0000256" key="1">
    <source>
        <dbReference type="SAM" id="Phobius"/>
    </source>
</evidence>
<reference evidence="2 3" key="1">
    <citation type="submission" date="2018-05" db="EMBL/GenBank/DDBJ databases">
        <title>Integrated omic analyses show evidence that a Ca. Accumulibacter phosphatis strain performs denitrification under micro-aerobic conditions.</title>
        <authorList>
            <person name="Camejo P.Y."/>
            <person name="Katherine M.D."/>
            <person name="Daniel N.R."/>
        </authorList>
    </citation>
    <scope>NUCLEOTIDE SEQUENCE [LARGE SCALE GENOMIC DNA]</scope>
    <source>
        <strain evidence="2">UW-LDO-IC</strain>
    </source>
</reference>
<keyword evidence="1" id="KW-0472">Membrane</keyword>
<comment type="caution">
    <text evidence="2">The sequence shown here is derived from an EMBL/GenBank/DDBJ whole genome shotgun (WGS) entry which is preliminary data.</text>
</comment>
<proteinExistence type="predicted"/>
<dbReference type="Proteomes" id="UP000253831">
    <property type="component" value="Unassembled WGS sequence"/>
</dbReference>
<keyword evidence="1" id="KW-0812">Transmembrane</keyword>
<dbReference type="AlphaFoldDB" id="A0A369XKR2"/>
<protein>
    <submittedName>
        <fullName evidence="2">Uncharacterized protein</fullName>
    </submittedName>
</protein>
<dbReference type="EMBL" id="QPGA01000015">
    <property type="protein sequence ID" value="RDE50721.1"/>
    <property type="molecule type" value="Genomic_DNA"/>
</dbReference>
<keyword evidence="1" id="KW-1133">Transmembrane helix</keyword>
<evidence type="ECO:0000313" key="3">
    <source>
        <dbReference type="Proteomes" id="UP000253831"/>
    </source>
</evidence>
<feature type="transmembrane region" description="Helical" evidence="1">
    <location>
        <begin position="13"/>
        <end position="32"/>
    </location>
</feature>